<gene>
    <name evidence="1" type="ORF">RhiirC2_783778</name>
</gene>
<reference evidence="1 2" key="2">
    <citation type="submission" date="2017-10" db="EMBL/GenBank/DDBJ databases">
        <title>Extensive intraspecific genome diversity in a model arbuscular mycorrhizal fungus.</title>
        <authorList>
            <person name="Chen E.C.H."/>
            <person name="Morin E."/>
            <person name="Baudet D."/>
            <person name="Noel J."/>
            <person name="Ndikumana S."/>
            <person name="Charron P."/>
            <person name="St-Onge C."/>
            <person name="Giorgi J."/>
            <person name="Grigoriev I.V."/>
            <person name="Roux C."/>
            <person name="Martin F.M."/>
            <person name="Corradi N."/>
        </authorList>
    </citation>
    <scope>NUCLEOTIDE SEQUENCE [LARGE SCALE GENOMIC DNA]</scope>
    <source>
        <strain evidence="1 2">C2</strain>
    </source>
</reference>
<evidence type="ECO:0000313" key="1">
    <source>
        <dbReference type="EMBL" id="PKK67244.1"/>
    </source>
</evidence>
<protein>
    <submittedName>
        <fullName evidence="1">Uncharacterized protein</fullName>
    </submittedName>
</protein>
<proteinExistence type="predicted"/>
<accession>A0A2N1N048</accession>
<sequence length="130" mass="15701">MDNIIQETKEFFEGACNSLLINADKDLIIDDKIVNKIAFWDRSYSETKITFIDLIKVLLRNFIFEKSWSFWINRCLKQKEKERRLKINLKKVKENLNEDKYIDPKRKLNQLNLFSDLESLRSNLYFVTNM</sequence>
<dbReference type="VEuPathDB" id="FungiDB:RhiirA1_459768"/>
<comment type="caution">
    <text evidence="1">The sequence shown here is derived from an EMBL/GenBank/DDBJ whole genome shotgun (WGS) entry which is preliminary data.</text>
</comment>
<dbReference type="VEuPathDB" id="FungiDB:RhiirFUN_021074"/>
<dbReference type="EMBL" id="LLXL01000989">
    <property type="protein sequence ID" value="PKK67244.1"/>
    <property type="molecule type" value="Genomic_DNA"/>
</dbReference>
<dbReference type="AlphaFoldDB" id="A0A2N1N048"/>
<name>A0A2N1N048_9GLOM</name>
<dbReference type="Proteomes" id="UP000233469">
    <property type="component" value="Unassembled WGS sequence"/>
</dbReference>
<dbReference type="VEuPathDB" id="FungiDB:FUN_017809"/>
<reference evidence="1 2" key="1">
    <citation type="submission" date="2016-04" db="EMBL/GenBank/DDBJ databases">
        <title>Genome analyses suggest a sexual origin of heterokaryosis in a supposedly ancient asexual fungus.</title>
        <authorList>
            <person name="Ropars J."/>
            <person name="Sedzielewska K."/>
            <person name="Noel J."/>
            <person name="Charron P."/>
            <person name="Farinelli L."/>
            <person name="Marton T."/>
            <person name="Kruger M."/>
            <person name="Pelin A."/>
            <person name="Brachmann A."/>
            <person name="Corradi N."/>
        </authorList>
    </citation>
    <scope>NUCLEOTIDE SEQUENCE [LARGE SCALE GENOMIC DNA]</scope>
    <source>
        <strain evidence="1 2">C2</strain>
    </source>
</reference>
<organism evidence="1 2">
    <name type="scientific">Rhizophagus irregularis</name>
    <dbReference type="NCBI Taxonomy" id="588596"/>
    <lineage>
        <taxon>Eukaryota</taxon>
        <taxon>Fungi</taxon>
        <taxon>Fungi incertae sedis</taxon>
        <taxon>Mucoromycota</taxon>
        <taxon>Glomeromycotina</taxon>
        <taxon>Glomeromycetes</taxon>
        <taxon>Glomerales</taxon>
        <taxon>Glomeraceae</taxon>
        <taxon>Rhizophagus</taxon>
    </lineage>
</organism>
<evidence type="ECO:0000313" key="2">
    <source>
        <dbReference type="Proteomes" id="UP000233469"/>
    </source>
</evidence>